<feature type="transmembrane region" description="Helical" evidence="1">
    <location>
        <begin position="109"/>
        <end position="126"/>
    </location>
</feature>
<accession>A0A848IZI8</accession>
<keyword evidence="3" id="KW-0645">Protease</keyword>
<keyword evidence="3" id="KW-0482">Metalloprotease</keyword>
<dbReference type="InterPro" id="IPR003675">
    <property type="entry name" value="Rce1/LyrA-like_dom"/>
</dbReference>
<keyword evidence="3" id="KW-0378">Hydrolase</keyword>
<dbReference type="PANTHER" id="PTHR39430">
    <property type="entry name" value="MEMBRANE-ASSOCIATED PROTEASE-RELATED"/>
    <property type="match status" value="1"/>
</dbReference>
<dbReference type="RefSeq" id="WP_169678509.1">
    <property type="nucleotide sequence ID" value="NZ_JABBNU010000003.1"/>
</dbReference>
<dbReference type="Proteomes" id="UP000559010">
    <property type="component" value="Unassembled WGS sequence"/>
</dbReference>
<dbReference type="PANTHER" id="PTHR39430:SF1">
    <property type="entry name" value="PROTEASE"/>
    <property type="match status" value="1"/>
</dbReference>
<gene>
    <name evidence="3" type="ORF">HH304_04810</name>
</gene>
<keyword evidence="4" id="KW-1185">Reference proteome</keyword>
<feature type="transmembrane region" description="Helical" evidence="1">
    <location>
        <begin position="132"/>
        <end position="152"/>
    </location>
</feature>
<evidence type="ECO:0000256" key="1">
    <source>
        <dbReference type="SAM" id="Phobius"/>
    </source>
</evidence>
<dbReference type="AlphaFoldDB" id="A0A848IZI8"/>
<feature type="transmembrane region" description="Helical" evidence="1">
    <location>
        <begin position="198"/>
        <end position="219"/>
    </location>
</feature>
<keyword evidence="1" id="KW-0472">Membrane</keyword>
<feature type="domain" description="CAAX prenyl protease 2/Lysostaphin resistance protein A-like" evidence="2">
    <location>
        <begin position="85"/>
        <end position="171"/>
    </location>
</feature>
<dbReference type="EMBL" id="JABBNU010000003">
    <property type="protein sequence ID" value="NMM47710.1"/>
    <property type="molecule type" value="Genomic_DNA"/>
</dbReference>
<protein>
    <submittedName>
        <fullName evidence="3">CPBP family intramembrane metalloprotease</fullName>
    </submittedName>
</protein>
<evidence type="ECO:0000259" key="2">
    <source>
        <dbReference type="Pfam" id="PF02517"/>
    </source>
</evidence>
<dbReference type="GO" id="GO:0008237">
    <property type="term" value="F:metallopeptidase activity"/>
    <property type="evidence" value="ECO:0007669"/>
    <property type="project" value="UniProtKB-KW"/>
</dbReference>
<comment type="caution">
    <text evidence="3">The sequence shown here is derived from an EMBL/GenBank/DDBJ whole genome shotgun (WGS) entry which is preliminary data.</text>
</comment>
<keyword evidence="1" id="KW-0812">Transmembrane</keyword>
<dbReference type="GO" id="GO:0080120">
    <property type="term" value="P:CAAX-box protein maturation"/>
    <property type="evidence" value="ECO:0007669"/>
    <property type="project" value="UniProtKB-ARBA"/>
</dbReference>
<name>A0A848IZI8_9BACT</name>
<evidence type="ECO:0000313" key="3">
    <source>
        <dbReference type="EMBL" id="NMM47710.1"/>
    </source>
</evidence>
<proteinExistence type="predicted"/>
<feature type="transmembrane region" description="Helical" evidence="1">
    <location>
        <begin position="159"/>
        <end position="178"/>
    </location>
</feature>
<dbReference type="Pfam" id="PF02517">
    <property type="entry name" value="Rce1-like"/>
    <property type="match status" value="1"/>
</dbReference>
<reference evidence="3 4" key="1">
    <citation type="submission" date="2020-04" db="EMBL/GenBank/DDBJ databases">
        <title>Flammeovirgaceae bacterium KN852 isolated from deep sea.</title>
        <authorList>
            <person name="Zhang D.-C."/>
        </authorList>
    </citation>
    <scope>NUCLEOTIDE SEQUENCE [LARGE SCALE GENOMIC DNA]</scope>
    <source>
        <strain evidence="3 4">KN852</strain>
    </source>
</reference>
<sequence>MLGIFFGLILSWAILYLFERKSILSLGFTPVSKRLLQFITGFFISFTLCAIVQIIEISLRNQDILIADSSNLGNLSSMAFWDLKSVVTEELIFRGAILLVIIERFGKNAGIALSAISFGVYHWFSYGIIGNVIPMIVIFIGTALMGLAWALAFYKSKSILLPIGLHFGWNFTLNTIFSKGPLGEGVILTKGGTEINDLYSLVGLWLAPLVIFLIINFLIPNENINKSAGIPHSKTNII</sequence>
<dbReference type="GO" id="GO:0004175">
    <property type="term" value="F:endopeptidase activity"/>
    <property type="evidence" value="ECO:0007669"/>
    <property type="project" value="UniProtKB-ARBA"/>
</dbReference>
<dbReference type="GO" id="GO:0006508">
    <property type="term" value="P:proteolysis"/>
    <property type="evidence" value="ECO:0007669"/>
    <property type="project" value="UniProtKB-KW"/>
</dbReference>
<organism evidence="3 4">
    <name type="scientific">Marinigracilibium pacificum</name>
    <dbReference type="NCBI Taxonomy" id="2729599"/>
    <lineage>
        <taxon>Bacteria</taxon>
        <taxon>Pseudomonadati</taxon>
        <taxon>Bacteroidota</taxon>
        <taxon>Cytophagia</taxon>
        <taxon>Cytophagales</taxon>
        <taxon>Flammeovirgaceae</taxon>
        <taxon>Marinigracilibium</taxon>
    </lineage>
</organism>
<feature type="transmembrane region" description="Helical" evidence="1">
    <location>
        <begin position="36"/>
        <end position="55"/>
    </location>
</feature>
<evidence type="ECO:0000313" key="4">
    <source>
        <dbReference type="Proteomes" id="UP000559010"/>
    </source>
</evidence>
<keyword evidence="1" id="KW-1133">Transmembrane helix</keyword>